<dbReference type="EMBL" id="VMNK01000016">
    <property type="protein sequence ID" value="TVO52665.1"/>
    <property type="molecule type" value="Genomic_DNA"/>
</dbReference>
<organism evidence="1 2">
    <name type="scientific">Denitromonas halophila</name>
    <dbReference type="NCBI Taxonomy" id="1629404"/>
    <lineage>
        <taxon>Bacteria</taxon>
        <taxon>Pseudomonadati</taxon>
        <taxon>Pseudomonadota</taxon>
        <taxon>Betaproteobacteria</taxon>
        <taxon>Rhodocyclales</taxon>
        <taxon>Zoogloeaceae</taxon>
        <taxon>Denitromonas</taxon>
    </lineage>
</organism>
<sequence length="125" mass="14231">MLRILVPSAALRRPLRPTLGINMSKPWTERHGGLWLNRARTSDKLVAEEYDEKHEAFTLIWQRASDGHFQVEYLIKGKEHRDPQWSLPFWGNIAGQGIFGTLGDAQAHLKAVAAEPHRRVADAQQ</sequence>
<evidence type="ECO:0000313" key="2">
    <source>
        <dbReference type="Proteomes" id="UP000319502"/>
    </source>
</evidence>
<accession>A0A557QIE6</accession>
<protein>
    <submittedName>
        <fullName evidence="1">Uncharacterized protein</fullName>
    </submittedName>
</protein>
<keyword evidence="2" id="KW-1185">Reference proteome</keyword>
<comment type="caution">
    <text evidence="1">The sequence shown here is derived from an EMBL/GenBank/DDBJ whole genome shotgun (WGS) entry which is preliminary data.</text>
</comment>
<dbReference type="Proteomes" id="UP000319502">
    <property type="component" value="Unassembled WGS sequence"/>
</dbReference>
<evidence type="ECO:0000313" key="1">
    <source>
        <dbReference type="EMBL" id="TVO52665.1"/>
    </source>
</evidence>
<gene>
    <name evidence="1" type="ORF">FHP91_17165</name>
</gene>
<reference evidence="1 2" key="1">
    <citation type="submission" date="2019-07" db="EMBL/GenBank/DDBJ databases">
        <title>The pathways for chlorine oxyanion respiration interact through the shared metabolite chlorate.</title>
        <authorList>
            <person name="Barnum T.P."/>
            <person name="Cheng Y."/>
            <person name="Hill K.A."/>
            <person name="Lucas L.N."/>
            <person name="Carlson H.K."/>
            <person name="Coates J.D."/>
        </authorList>
    </citation>
    <scope>NUCLEOTIDE SEQUENCE [LARGE SCALE GENOMIC DNA]</scope>
    <source>
        <strain evidence="1 2">SFB-3</strain>
    </source>
</reference>
<dbReference type="RefSeq" id="WP_144310754.1">
    <property type="nucleotide sequence ID" value="NZ_VMNK01000016.1"/>
</dbReference>
<dbReference type="AlphaFoldDB" id="A0A557QIE6"/>
<proteinExistence type="predicted"/>
<dbReference type="OrthoDB" id="7064264at2"/>
<name>A0A557QIE6_9RHOO</name>